<dbReference type="GO" id="GO:0006107">
    <property type="term" value="P:oxaloacetate metabolic process"/>
    <property type="evidence" value="ECO:0007669"/>
    <property type="project" value="UniProtKB-ARBA"/>
</dbReference>
<comment type="caution">
    <text evidence="4">The sequence shown here is derived from an EMBL/GenBank/DDBJ whole genome shotgun (WGS) entry which is preliminary data.</text>
</comment>
<gene>
    <name evidence="4" type="ORF">N7476_005590</name>
</gene>
<dbReference type="Pfam" id="PF01557">
    <property type="entry name" value="FAA_hydrolase"/>
    <property type="match status" value="1"/>
</dbReference>
<dbReference type="FunFam" id="3.90.850.10:FF:000002">
    <property type="entry name" value="2-hydroxyhepta-2,4-diene-1,7-dioate isomerase"/>
    <property type="match status" value="1"/>
</dbReference>
<dbReference type="InterPro" id="IPR011234">
    <property type="entry name" value="Fumarylacetoacetase-like_C"/>
</dbReference>
<dbReference type="InterPro" id="IPR036663">
    <property type="entry name" value="Fumarylacetoacetase_C_sf"/>
</dbReference>
<organism evidence="4 5">
    <name type="scientific">Penicillium atrosanguineum</name>
    <dbReference type="NCBI Taxonomy" id="1132637"/>
    <lineage>
        <taxon>Eukaryota</taxon>
        <taxon>Fungi</taxon>
        <taxon>Dikarya</taxon>
        <taxon>Ascomycota</taxon>
        <taxon>Pezizomycotina</taxon>
        <taxon>Eurotiomycetes</taxon>
        <taxon>Eurotiomycetidae</taxon>
        <taxon>Eurotiales</taxon>
        <taxon>Aspergillaceae</taxon>
        <taxon>Penicillium</taxon>
    </lineage>
</organism>
<name>A0A9W9PX76_9EURO</name>
<evidence type="ECO:0000259" key="3">
    <source>
        <dbReference type="Pfam" id="PF01557"/>
    </source>
</evidence>
<dbReference type="PANTHER" id="PTHR11820:SF7">
    <property type="entry name" value="ACYLPYRUVASE FAHD1, MITOCHONDRIAL"/>
    <property type="match status" value="1"/>
</dbReference>
<dbReference type="GO" id="GO:0046872">
    <property type="term" value="F:metal ion binding"/>
    <property type="evidence" value="ECO:0007669"/>
    <property type="project" value="UniProtKB-KW"/>
</dbReference>
<keyword evidence="5" id="KW-1185">Reference proteome</keyword>
<feature type="domain" description="Fumarylacetoacetase-like C-terminal" evidence="3">
    <location>
        <begin position="99"/>
        <end position="301"/>
    </location>
</feature>
<evidence type="ECO:0000256" key="2">
    <source>
        <dbReference type="ARBA" id="ARBA00022723"/>
    </source>
</evidence>
<dbReference type="Proteomes" id="UP001147746">
    <property type="component" value="Unassembled WGS sequence"/>
</dbReference>
<sequence>MGISNGFDDTKISPRLTPGLAYPIWKRWVRFKAANGSIYGGEPVDADVDVGLALAEKRDVAVKVVTGASALDYDVSFTGEVKFIDELLSPVSQAEAGTVRCIGLNYKEHAAEMKMALPSIPTVFLKASTCIASASEPILLPSTVDYDEADYEVELAIIIGKFCKNVSVGDASNYILGYSVANDVTARKHQEKTSQWSYAKGMDGFCPLGPCIVSIKQIPNPSVLQLRTYLNGIMMQEGFADDMIFSIPEIVSYLSQGHTLLPGTVIITGTPCGIGVSQKPPRFLQPGDDLRINISHGLGTQLCPIARD</sequence>
<comment type="similarity">
    <text evidence="1">Belongs to the FAH family.</text>
</comment>
<dbReference type="EMBL" id="JAPZBO010000005">
    <property type="protein sequence ID" value="KAJ5315283.1"/>
    <property type="molecule type" value="Genomic_DNA"/>
</dbReference>
<reference evidence="4" key="2">
    <citation type="journal article" date="2023" name="IMA Fungus">
        <title>Comparative genomic study of the Penicillium genus elucidates a diverse pangenome and 15 lateral gene transfer events.</title>
        <authorList>
            <person name="Petersen C."/>
            <person name="Sorensen T."/>
            <person name="Nielsen M.R."/>
            <person name="Sondergaard T.E."/>
            <person name="Sorensen J.L."/>
            <person name="Fitzpatrick D.A."/>
            <person name="Frisvad J.C."/>
            <person name="Nielsen K.L."/>
        </authorList>
    </citation>
    <scope>NUCLEOTIDE SEQUENCE</scope>
    <source>
        <strain evidence="4">IBT 21472</strain>
    </source>
</reference>
<dbReference type="GO" id="GO:0018773">
    <property type="term" value="F:acetylpyruvate hydrolase activity"/>
    <property type="evidence" value="ECO:0007669"/>
    <property type="project" value="TreeGrafter"/>
</dbReference>
<dbReference type="GO" id="GO:0050163">
    <property type="term" value="F:oxaloacetate tautomerase activity"/>
    <property type="evidence" value="ECO:0007669"/>
    <property type="project" value="UniProtKB-ARBA"/>
</dbReference>
<dbReference type="SUPFAM" id="SSF56529">
    <property type="entry name" value="FAH"/>
    <property type="match status" value="1"/>
</dbReference>
<evidence type="ECO:0000256" key="1">
    <source>
        <dbReference type="ARBA" id="ARBA00010211"/>
    </source>
</evidence>
<proteinExistence type="inferred from homology"/>
<evidence type="ECO:0000313" key="4">
    <source>
        <dbReference type="EMBL" id="KAJ5315283.1"/>
    </source>
</evidence>
<protein>
    <recommendedName>
        <fullName evidence="3">Fumarylacetoacetase-like C-terminal domain-containing protein</fullName>
    </recommendedName>
</protein>
<reference evidence="4" key="1">
    <citation type="submission" date="2022-12" db="EMBL/GenBank/DDBJ databases">
        <authorList>
            <person name="Petersen C."/>
        </authorList>
    </citation>
    <scope>NUCLEOTIDE SEQUENCE</scope>
    <source>
        <strain evidence="4">IBT 21472</strain>
    </source>
</reference>
<dbReference type="PANTHER" id="PTHR11820">
    <property type="entry name" value="ACYLPYRUVASE"/>
    <property type="match status" value="1"/>
</dbReference>
<dbReference type="Gene3D" id="3.90.850.10">
    <property type="entry name" value="Fumarylacetoacetase-like, C-terminal domain"/>
    <property type="match status" value="1"/>
</dbReference>
<keyword evidence="2" id="KW-0479">Metal-binding</keyword>
<dbReference type="AlphaFoldDB" id="A0A9W9PX76"/>
<accession>A0A9W9PX76</accession>
<evidence type="ECO:0000313" key="5">
    <source>
        <dbReference type="Proteomes" id="UP001147746"/>
    </source>
</evidence>